<evidence type="ECO:0000313" key="7">
    <source>
        <dbReference type="Proteomes" id="UP000266089"/>
    </source>
</evidence>
<keyword evidence="3 4" id="KW-0732">Signal</keyword>
<keyword evidence="2" id="KW-0813">Transport</keyword>
<reference evidence="6 7" key="1">
    <citation type="submission" date="2018-08" db="EMBL/GenBank/DDBJ databases">
        <title>Meiothermus cateniformans JCM 15151 genome sequencing project.</title>
        <authorList>
            <person name="Da Costa M.S."/>
            <person name="Albuquerque L."/>
            <person name="Raposo P."/>
            <person name="Froufe H.J.C."/>
            <person name="Barroso C.S."/>
            <person name="Egas C."/>
        </authorList>
    </citation>
    <scope>NUCLEOTIDE SEQUENCE [LARGE SCALE GENOMIC DNA]</scope>
    <source>
        <strain evidence="6 7">JCM 15151</strain>
    </source>
</reference>
<proteinExistence type="inferred from homology"/>
<dbReference type="RefSeq" id="WP_027886668.1">
    <property type="nucleotide sequence ID" value="NZ_JBHSXZ010000023.1"/>
</dbReference>
<dbReference type="EMBL" id="QWKX01000040">
    <property type="protein sequence ID" value="RIH76581.1"/>
    <property type="molecule type" value="Genomic_DNA"/>
</dbReference>
<dbReference type="Gene3D" id="3.10.105.10">
    <property type="entry name" value="Dipeptide-binding Protein, Domain 3"/>
    <property type="match status" value="1"/>
</dbReference>
<dbReference type="AlphaFoldDB" id="A0A399E2X8"/>
<organism evidence="6 7">
    <name type="scientific">Meiothermus taiwanensis</name>
    <dbReference type="NCBI Taxonomy" id="172827"/>
    <lineage>
        <taxon>Bacteria</taxon>
        <taxon>Thermotogati</taxon>
        <taxon>Deinococcota</taxon>
        <taxon>Deinococci</taxon>
        <taxon>Thermales</taxon>
        <taxon>Thermaceae</taxon>
        <taxon>Meiothermus</taxon>
    </lineage>
</organism>
<dbReference type="CDD" id="cd08516">
    <property type="entry name" value="PBP2_NikA_DppA_OppA_like_11"/>
    <property type="match status" value="1"/>
</dbReference>
<name>A0A399E2X8_9DEIN</name>
<evidence type="ECO:0000313" key="6">
    <source>
        <dbReference type="EMBL" id="RIH76581.1"/>
    </source>
</evidence>
<dbReference type="InterPro" id="IPR030678">
    <property type="entry name" value="Peptide/Ni-bd"/>
</dbReference>
<evidence type="ECO:0000256" key="3">
    <source>
        <dbReference type="ARBA" id="ARBA00022729"/>
    </source>
</evidence>
<comment type="similarity">
    <text evidence="1">Belongs to the bacterial solute-binding protein 5 family.</text>
</comment>
<dbReference type="GO" id="GO:1904680">
    <property type="term" value="F:peptide transmembrane transporter activity"/>
    <property type="evidence" value="ECO:0007669"/>
    <property type="project" value="TreeGrafter"/>
</dbReference>
<evidence type="ECO:0000259" key="5">
    <source>
        <dbReference type="Pfam" id="PF00496"/>
    </source>
</evidence>
<dbReference type="InterPro" id="IPR000914">
    <property type="entry name" value="SBP_5_dom"/>
</dbReference>
<evidence type="ECO:0000256" key="2">
    <source>
        <dbReference type="ARBA" id="ARBA00022448"/>
    </source>
</evidence>
<dbReference type="GO" id="GO:0015833">
    <property type="term" value="P:peptide transport"/>
    <property type="evidence" value="ECO:0007669"/>
    <property type="project" value="TreeGrafter"/>
</dbReference>
<dbReference type="GO" id="GO:0043190">
    <property type="term" value="C:ATP-binding cassette (ABC) transporter complex"/>
    <property type="evidence" value="ECO:0007669"/>
    <property type="project" value="InterPro"/>
</dbReference>
<dbReference type="OrthoDB" id="9772924at2"/>
<sequence>MKRLLVLFVLVLAAVSLAQKTGGILRAGMQTDPVGLDPHTTNATASRNVLENIYDTLVMLDSKGRIVPGLAQSWSVSADGLTWTFRLRPGVTFHNGDPLKASDVAFSINRIKDPATKSPRANDFALVRSVTAPNNNTVVITLSQPFSPLLAKLAFSTNAIVSEKVTKENNNDLNKAVIGTGPFRFVEYIPQTRLVVRKWDKYWQKDNQGRPLPYLDGITYTFYPDPAARSTALRAGAVDWIEYVTAADVRPLKADRNLVVVGGPSANFRALYFNTTREPYNNPKVRQAIAYAIDKKAIVDLALFGTGGIVARGTTIPSGAYAYTNSPYNTRDVAKAKQLLAEAGLPNGFTMNLYVTSTYDFLRTPADVIRDNLAEVGIRVNIQAEDWNVYLPKALRSEFDVTLLGTSGQVDPDDYLFNTFHPSSALNLSKYKNDRVTQLLEQGRRVSSQSERQRIYTQVQELVLQDSPMVFLFHSAQYEAMNRRVQGFLHFPNTSYLAFRYTWLQ</sequence>
<dbReference type="InterPro" id="IPR039424">
    <property type="entry name" value="SBP_5"/>
</dbReference>
<gene>
    <name evidence="6" type="primary">gsiB_2</name>
    <name evidence="6" type="ORF">Mcate_01709</name>
</gene>
<feature type="domain" description="Solute-binding protein family 5" evidence="5">
    <location>
        <begin position="66"/>
        <end position="421"/>
    </location>
</feature>
<dbReference type="Gene3D" id="3.90.76.10">
    <property type="entry name" value="Dipeptide-binding Protein, Domain 1"/>
    <property type="match status" value="1"/>
</dbReference>
<protein>
    <submittedName>
        <fullName evidence="6">Glutathione-binding protein GsiB</fullName>
    </submittedName>
</protein>
<dbReference type="PIRSF" id="PIRSF002741">
    <property type="entry name" value="MppA"/>
    <property type="match status" value="1"/>
</dbReference>
<dbReference type="Gene3D" id="3.40.190.10">
    <property type="entry name" value="Periplasmic binding protein-like II"/>
    <property type="match status" value="1"/>
</dbReference>
<accession>A0A399E2X8</accession>
<dbReference type="SUPFAM" id="SSF53850">
    <property type="entry name" value="Periplasmic binding protein-like II"/>
    <property type="match status" value="1"/>
</dbReference>
<dbReference type="PANTHER" id="PTHR30290">
    <property type="entry name" value="PERIPLASMIC BINDING COMPONENT OF ABC TRANSPORTER"/>
    <property type="match status" value="1"/>
</dbReference>
<comment type="caution">
    <text evidence="6">The sequence shown here is derived from an EMBL/GenBank/DDBJ whole genome shotgun (WGS) entry which is preliminary data.</text>
</comment>
<dbReference type="PANTHER" id="PTHR30290:SF9">
    <property type="entry name" value="OLIGOPEPTIDE-BINDING PROTEIN APPA"/>
    <property type="match status" value="1"/>
</dbReference>
<dbReference type="Proteomes" id="UP000266089">
    <property type="component" value="Unassembled WGS sequence"/>
</dbReference>
<feature type="chain" id="PRO_5017290474" evidence="4">
    <location>
        <begin position="19"/>
        <end position="505"/>
    </location>
</feature>
<feature type="signal peptide" evidence="4">
    <location>
        <begin position="1"/>
        <end position="18"/>
    </location>
</feature>
<evidence type="ECO:0000256" key="4">
    <source>
        <dbReference type="SAM" id="SignalP"/>
    </source>
</evidence>
<evidence type="ECO:0000256" key="1">
    <source>
        <dbReference type="ARBA" id="ARBA00005695"/>
    </source>
</evidence>
<dbReference type="GO" id="GO:0042597">
    <property type="term" value="C:periplasmic space"/>
    <property type="evidence" value="ECO:0007669"/>
    <property type="project" value="UniProtKB-ARBA"/>
</dbReference>
<dbReference type="Pfam" id="PF00496">
    <property type="entry name" value="SBP_bac_5"/>
    <property type="match status" value="1"/>
</dbReference>